<reference evidence="3" key="1">
    <citation type="submission" date="2022-10" db="EMBL/GenBank/DDBJ databases">
        <title>Genome assembly of Pristionchus species.</title>
        <authorList>
            <person name="Yoshida K."/>
            <person name="Sommer R.J."/>
        </authorList>
    </citation>
    <scope>NUCLEOTIDE SEQUENCE [LARGE SCALE GENOMIC DNA]</scope>
    <source>
        <strain evidence="3">RS5460</strain>
    </source>
</reference>
<dbReference type="EMBL" id="BTRK01000002">
    <property type="protein sequence ID" value="GMR38185.1"/>
    <property type="molecule type" value="Genomic_DNA"/>
</dbReference>
<feature type="compositionally biased region" description="Acidic residues" evidence="1">
    <location>
        <begin position="16"/>
        <end position="27"/>
    </location>
</feature>
<protein>
    <submittedName>
        <fullName evidence="2">Uncharacterized protein</fullName>
    </submittedName>
</protein>
<dbReference type="Proteomes" id="UP001328107">
    <property type="component" value="Unassembled WGS sequence"/>
</dbReference>
<gene>
    <name evidence="2" type="ORF">PMAYCL1PPCAC_08380</name>
</gene>
<accession>A0AAN4ZI86</accession>
<feature type="non-terminal residue" evidence="2">
    <location>
        <position position="1"/>
    </location>
</feature>
<sequence length="184" mass="20534">HCSATMDDHTYAMDQSMEESGDMDDDPPILADETQWRAEENPMEFPEDPATISIQLDNYEPPKEKPMEVEEAPMADVLSPTVADFPPLSVLSGAVRMCYLCGAVTAHVHATPRNPKERAAFLARVISSKKSDLFSVKALGRNIATAYFCVHHLRTLDEIPQEKQIGTYPLAMMDKPKNIKKKSK</sequence>
<comment type="caution">
    <text evidence="2">The sequence shown here is derived from an EMBL/GenBank/DDBJ whole genome shotgun (WGS) entry which is preliminary data.</text>
</comment>
<keyword evidence="3" id="KW-1185">Reference proteome</keyword>
<feature type="non-terminal residue" evidence="2">
    <location>
        <position position="184"/>
    </location>
</feature>
<feature type="region of interest" description="Disordered" evidence="1">
    <location>
        <begin position="1"/>
        <end position="30"/>
    </location>
</feature>
<feature type="compositionally biased region" description="Basic and acidic residues" evidence="1">
    <location>
        <begin position="1"/>
        <end position="11"/>
    </location>
</feature>
<evidence type="ECO:0000313" key="2">
    <source>
        <dbReference type="EMBL" id="GMR38185.1"/>
    </source>
</evidence>
<organism evidence="2 3">
    <name type="scientific">Pristionchus mayeri</name>
    <dbReference type="NCBI Taxonomy" id="1317129"/>
    <lineage>
        <taxon>Eukaryota</taxon>
        <taxon>Metazoa</taxon>
        <taxon>Ecdysozoa</taxon>
        <taxon>Nematoda</taxon>
        <taxon>Chromadorea</taxon>
        <taxon>Rhabditida</taxon>
        <taxon>Rhabditina</taxon>
        <taxon>Diplogasteromorpha</taxon>
        <taxon>Diplogasteroidea</taxon>
        <taxon>Neodiplogasteridae</taxon>
        <taxon>Pristionchus</taxon>
    </lineage>
</organism>
<evidence type="ECO:0000256" key="1">
    <source>
        <dbReference type="SAM" id="MobiDB-lite"/>
    </source>
</evidence>
<dbReference type="AlphaFoldDB" id="A0AAN4ZI86"/>
<evidence type="ECO:0000313" key="3">
    <source>
        <dbReference type="Proteomes" id="UP001328107"/>
    </source>
</evidence>
<name>A0AAN4ZI86_9BILA</name>
<proteinExistence type="predicted"/>